<keyword evidence="1" id="KW-0813">Transport</keyword>
<dbReference type="EMBL" id="JAVHNR010000007">
    <property type="protein sequence ID" value="KAK6336681.1"/>
    <property type="molecule type" value="Genomic_DNA"/>
</dbReference>
<dbReference type="GO" id="GO:1902388">
    <property type="term" value="F:ceramide 1-phosphate transfer activity"/>
    <property type="evidence" value="ECO:0007669"/>
    <property type="project" value="TreeGrafter"/>
</dbReference>
<dbReference type="Proteomes" id="UP001313282">
    <property type="component" value="Unassembled WGS sequence"/>
</dbReference>
<dbReference type="AlphaFoldDB" id="A0AAN8MSL1"/>
<dbReference type="GO" id="GO:0016020">
    <property type="term" value="C:membrane"/>
    <property type="evidence" value="ECO:0007669"/>
    <property type="project" value="TreeGrafter"/>
</dbReference>
<accession>A0AAN8MSL1</accession>
<dbReference type="GO" id="GO:0005829">
    <property type="term" value="C:cytosol"/>
    <property type="evidence" value="ECO:0007669"/>
    <property type="project" value="TreeGrafter"/>
</dbReference>
<protein>
    <recommendedName>
        <fullName evidence="2">Glycolipid transfer protein domain-containing protein</fullName>
    </recommendedName>
</protein>
<evidence type="ECO:0000313" key="3">
    <source>
        <dbReference type="EMBL" id="KAK6336681.1"/>
    </source>
</evidence>
<dbReference type="GO" id="GO:1902387">
    <property type="term" value="F:ceramide 1-phosphate binding"/>
    <property type="evidence" value="ECO:0007669"/>
    <property type="project" value="TreeGrafter"/>
</dbReference>
<name>A0AAN8MSL1_9PEZI</name>
<sequence length="204" mass="22827">MADPKPTNPTWFDGLDYNFKNVAQEPGVDTAQFIRASRSLVTLFDLLGPTAFGTVISDMNGNIKKLNDRFTAAPDKSATLQTLVLEEHKELGKKANATEGLLWLFRGFEFTARALRHNIANPNEELATSFQESYNGTLKQHHNFVVKGLFSVALKATPYRNDFYAKLGDDKGRVNDQSIEWLSALEAITKTMQALYGENKNFGF</sequence>
<evidence type="ECO:0000313" key="4">
    <source>
        <dbReference type="Proteomes" id="UP001313282"/>
    </source>
</evidence>
<dbReference type="Gene3D" id="1.10.3520.10">
    <property type="entry name" value="Glycolipid transfer protein"/>
    <property type="match status" value="1"/>
</dbReference>
<proteinExistence type="predicted"/>
<dbReference type="FunFam" id="1.10.3520.10:FF:000001">
    <property type="entry name" value="Pleckstrin domain-containing family A member 8"/>
    <property type="match status" value="1"/>
</dbReference>
<dbReference type="InterPro" id="IPR014830">
    <property type="entry name" value="Glycolipid_transfer_prot_dom"/>
</dbReference>
<dbReference type="Pfam" id="PF08718">
    <property type="entry name" value="GLTP"/>
    <property type="match status" value="1"/>
</dbReference>
<keyword evidence="4" id="KW-1185">Reference proteome</keyword>
<dbReference type="SUPFAM" id="SSF110004">
    <property type="entry name" value="Glycolipid transfer protein, GLTP"/>
    <property type="match status" value="1"/>
</dbReference>
<dbReference type="PANTHER" id="PTHR10219">
    <property type="entry name" value="GLYCOLIPID TRANSFER PROTEIN-RELATED"/>
    <property type="match status" value="1"/>
</dbReference>
<comment type="caution">
    <text evidence="3">The sequence shown here is derived from an EMBL/GenBank/DDBJ whole genome shotgun (WGS) entry which is preliminary data.</text>
</comment>
<dbReference type="InterPro" id="IPR036497">
    <property type="entry name" value="GLTP_sf"/>
</dbReference>
<dbReference type="PANTHER" id="PTHR10219:SF25">
    <property type="entry name" value="PLECKSTRIN HOMOLOGY DOMAIN-CONTAINING FAMILY A MEMBER 8"/>
    <property type="match status" value="1"/>
</dbReference>
<organism evidence="3 4">
    <name type="scientific">Orbilia javanica</name>
    <dbReference type="NCBI Taxonomy" id="47235"/>
    <lineage>
        <taxon>Eukaryota</taxon>
        <taxon>Fungi</taxon>
        <taxon>Dikarya</taxon>
        <taxon>Ascomycota</taxon>
        <taxon>Pezizomycotina</taxon>
        <taxon>Orbiliomycetes</taxon>
        <taxon>Orbiliales</taxon>
        <taxon>Orbiliaceae</taxon>
        <taxon>Orbilia</taxon>
    </lineage>
</organism>
<evidence type="ECO:0000259" key="2">
    <source>
        <dbReference type="Pfam" id="PF08718"/>
    </source>
</evidence>
<evidence type="ECO:0000256" key="1">
    <source>
        <dbReference type="ARBA" id="ARBA00022448"/>
    </source>
</evidence>
<reference evidence="3 4" key="1">
    <citation type="submission" date="2019-10" db="EMBL/GenBank/DDBJ databases">
        <authorList>
            <person name="Palmer J.M."/>
        </authorList>
    </citation>
    <scope>NUCLEOTIDE SEQUENCE [LARGE SCALE GENOMIC DNA]</scope>
    <source>
        <strain evidence="3 4">TWF718</strain>
    </source>
</reference>
<gene>
    <name evidence="3" type="ORF">TWF718_009473</name>
</gene>
<feature type="domain" description="Glycolipid transfer protein" evidence="2">
    <location>
        <begin position="28"/>
        <end position="168"/>
    </location>
</feature>